<sequence>MTLKYKRGPVGTAACKLKESLLAKLAPVGRDTAGLNDALMRAINAVSSFILNENEDMNEFEKLKDDVKKILLMPGVPKRRAVSTSSHHHHNSAHPCFGREMGRLRSAPLITKDRTFKPTGHQKFPCISEEEIDAWSNKQSQARSLGEPPDFTLPAHFLRSKAYAMEGLVDTFEQMVVNEDLLAKEAERQRQMDRIEAAKRTRERFGSQLAELRVRQQHDAEKKLREHQAAKQDLQRMVKEEAELKQKRLELQAGTRKMLQAQLDEVAERKRQEEEKKGREARYERIQHIVEERQERQRREKMAKDDEINRARIKAELDDLQRHKMLELKKGQEEERRATEEAIRVANEREAQRVADVAKRAAKLKAAFERAGGVALTNNMEERARADAERARRIQQEYEAKLDARLEREKLRRQEETRMRVCTLKEQMAEREAAQNQEAQERIRLRAQFDAEREAQQNKEREDKEALKRDKALKFAEMRSSVLQEQQRKYLNYVHRIPEADKWVHKAVLLGQDRGFSNLSVPVNFHPLLSTTTSAS</sequence>
<reference evidence="2 3" key="1">
    <citation type="submission" date="2017-08" db="EMBL/GenBank/DDBJ databases">
        <title>Acidophilic green algal genome provides insights into adaptation to an acidic environment.</title>
        <authorList>
            <person name="Hirooka S."/>
            <person name="Hirose Y."/>
            <person name="Kanesaki Y."/>
            <person name="Higuchi S."/>
            <person name="Fujiwara T."/>
            <person name="Onuma R."/>
            <person name="Era A."/>
            <person name="Ohbayashi R."/>
            <person name="Uzuka A."/>
            <person name="Nozaki H."/>
            <person name="Yoshikawa H."/>
            <person name="Miyagishima S.Y."/>
        </authorList>
    </citation>
    <scope>NUCLEOTIDE SEQUENCE [LARGE SCALE GENOMIC DNA]</scope>
    <source>
        <strain evidence="2 3">NIES-2499</strain>
    </source>
</reference>
<keyword evidence="3" id="KW-1185">Reference proteome</keyword>
<organism evidence="2 3">
    <name type="scientific">Chlamydomonas eustigma</name>
    <dbReference type="NCBI Taxonomy" id="1157962"/>
    <lineage>
        <taxon>Eukaryota</taxon>
        <taxon>Viridiplantae</taxon>
        <taxon>Chlorophyta</taxon>
        <taxon>core chlorophytes</taxon>
        <taxon>Chlorophyceae</taxon>
        <taxon>CS clade</taxon>
        <taxon>Chlamydomonadales</taxon>
        <taxon>Chlamydomonadaceae</taxon>
        <taxon>Chlamydomonas</taxon>
    </lineage>
</organism>
<feature type="coiled-coil region" evidence="1">
    <location>
        <begin position="381"/>
        <end position="444"/>
    </location>
</feature>
<feature type="coiled-coil region" evidence="1">
    <location>
        <begin position="303"/>
        <end position="349"/>
    </location>
</feature>
<dbReference type="EMBL" id="BEGY01000026">
    <property type="protein sequence ID" value="GAX77648.1"/>
    <property type="molecule type" value="Genomic_DNA"/>
</dbReference>
<keyword evidence="1" id="KW-0175">Coiled coil</keyword>
<name>A0A250X3J8_9CHLO</name>
<feature type="coiled-coil region" evidence="1">
    <location>
        <begin position="181"/>
        <end position="276"/>
    </location>
</feature>
<gene>
    <name evidence="2" type="ORF">CEUSTIGMA_g5091.t1</name>
</gene>
<protein>
    <recommendedName>
        <fullName evidence="4">Trichohyalin-plectin-homology domain-containing protein</fullName>
    </recommendedName>
</protein>
<evidence type="ECO:0008006" key="4">
    <source>
        <dbReference type="Google" id="ProtNLM"/>
    </source>
</evidence>
<evidence type="ECO:0000313" key="3">
    <source>
        <dbReference type="Proteomes" id="UP000232323"/>
    </source>
</evidence>
<comment type="caution">
    <text evidence="2">The sequence shown here is derived from an EMBL/GenBank/DDBJ whole genome shotgun (WGS) entry which is preliminary data.</text>
</comment>
<dbReference type="STRING" id="1157962.A0A250X3J8"/>
<accession>A0A250X3J8</accession>
<dbReference type="Proteomes" id="UP000232323">
    <property type="component" value="Unassembled WGS sequence"/>
</dbReference>
<dbReference type="AlphaFoldDB" id="A0A250X3J8"/>
<proteinExistence type="predicted"/>
<evidence type="ECO:0000256" key="1">
    <source>
        <dbReference type="SAM" id="Coils"/>
    </source>
</evidence>
<evidence type="ECO:0000313" key="2">
    <source>
        <dbReference type="EMBL" id="GAX77648.1"/>
    </source>
</evidence>